<dbReference type="AlphaFoldDB" id="A0A0J6YI85"/>
<dbReference type="CDD" id="cd06257">
    <property type="entry name" value="DnaJ"/>
    <property type="match status" value="1"/>
</dbReference>
<gene>
    <name evidence="2" type="ORF">CIRG_08072</name>
</gene>
<accession>A0A0J6YI85</accession>
<evidence type="ECO:0000313" key="3">
    <source>
        <dbReference type="Proteomes" id="UP000054565"/>
    </source>
</evidence>
<dbReference type="InterPro" id="IPR001623">
    <property type="entry name" value="DnaJ_domain"/>
</dbReference>
<proteinExistence type="predicted"/>
<sequence length="90" mass="9879">MPESMHQNPLAKQFMITSMMKSMVRNASTCSDVAQTADQASVKSNYKRLAKIKHPDKSPTNPNATRDFQLVRAGLPATPKDSMCALIIDA</sequence>
<organism evidence="2 3">
    <name type="scientific">Coccidioides immitis RMSCC 2394</name>
    <dbReference type="NCBI Taxonomy" id="404692"/>
    <lineage>
        <taxon>Eukaryota</taxon>
        <taxon>Fungi</taxon>
        <taxon>Dikarya</taxon>
        <taxon>Ascomycota</taxon>
        <taxon>Pezizomycotina</taxon>
        <taxon>Eurotiomycetes</taxon>
        <taxon>Eurotiomycetidae</taxon>
        <taxon>Onygenales</taxon>
        <taxon>Onygenaceae</taxon>
        <taxon>Coccidioides</taxon>
    </lineage>
</organism>
<reference evidence="3" key="1">
    <citation type="journal article" date="2010" name="Genome Res.">
        <title>Population genomic sequencing of Coccidioides fungi reveals recent hybridization and transposon control.</title>
        <authorList>
            <person name="Neafsey D.E."/>
            <person name="Barker B.M."/>
            <person name="Sharpton T.J."/>
            <person name="Stajich J.E."/>
            <person name="Park D.J."/>
            <person name="Whiston E."/>
            <person name="Hung C.-Y."/>
            <person name="McMahan C."/>
            <person name="White J."/>
            <person name="Sykes S."/>
            <person name="Heiman D."/>
            <person name="Young S."/>
            <person name="Zeng Q."/>
            <person name="Abouelleil A."/>
            <person name="Aftuck L."/>
            <person name="Bessette D."/>
            <person name="Brown A."/>
            <person name="FitzGerald M."/>
            <person name="Lui A."/>
            <person name="Macdonald J.P."/>
            <person name="Priest M."/>
            <person name="Orbach M.J."/>
            <person name="Galgiani J.N."/>
            <person name="Kirkland T.N."/>
            <person name="Cole G.T."/>
            <person name="Birren B.W."/>
            <person name="Henn M.R."/>
            <person name="Taylor J.W."/>
            <person name="Rounsley S.D."/>
        </authorList>
    </citation>
    <scope>NUCLEOTIDE SEQUENCE [LARGE SCALE GENOMIC DNA]</scope>
    <source>
        <strain evidence="3">RMSCC 2394</strain>
    </source>
</reference>
<dbReference type="Gene3D" id="1.10.287.110">
    <property type="entry name" value="DnaJ domain"/>
    <property type="match status" value="1"/>
</dbReference>
<feature type="domain" description="J" evidence="1">
    <location>
        <begin position="33"/>
        <end position="72"/>
    </location>
</feature>
<dbReference type="Proteomes" id="UP000054565">
    <property type="component" value="Unassembled WGS sequence"/>
</dbReference>
<dbReference type="SUPFAM" id="SSF46565">
    <property type="entry name" value="Chaperone J-domain"/>
    <property type="match status" value="1"/>
</dbReference>
<dbReference type="EMBL" id="DS028097">
    <property type="protein sequence ID" value="KMP08391.1"/>
    <property type="molecule type" value="Genomic_DNA"/>
</dbReference>
<protein>
    <recommendedName>
        <fullName evidence="1">J domain-containing protein</fullName>
    </recommendedName>
</protein>
<dbReference type="OrthoDB" id="436519at2759"/>
<dbReference type="InterPro" id="IPR036869">
    <property type="entry name" value="J_dom_sf"/>
</dbReference>
<evidence type="ECO:0000259" key="1">
    <source>
        <dbReference type="Pfam" id="PF00226"/>
    </source>
</evidence>
<dbReference type="STRING" id="404692.A0A0J6YI85"/>
<evidence type="ECO:0000313" key="2">
    <source>
        <dbReference type="EMBL" id="KMP08391.1"/>
    </source>
</evidence>
<name>A0A0J6YI85_COCIT</name>
<dbReference type="Pfam" id="PF00226">
    <property type="entry name" value="DnaJ"/>
    <property type="match status" value="1"/>
</dbReference>